<keyword evidence="10" id="KW-1185">Reference proteome</keyword>
<comment type="function">
    <text evidence="6">One of the primary rRNA binding proteins, it binds directly to 16S rRNA where it nucleates assembly of the body of the 30S subunit.</text>
</comment>
<dbReference type="PANTHER" id="PTHR11831">
    <property type="entry name" value="30S 40S RIBOSOMAL PROTEIN"/>
    <property type="match status" value="1"/>
</dbReference>
<evidence type="ECO:0000259" key="8">
    <source>
        <dbReference type="SMART" id="SM01390"/>
    </source>
</evidence>
<dbReference type="Proteomes" id="UP000509448">
    <property type="component" value="Chromosome"/>
</dbReference>
<evidence type="ECO:0000256" key="6">
    <source>
        <dbReference type="HAMAP-Rule" id="MF_01306"/>
    </source>
</evidence>
<keyword evidence="3 6" id="KW-0694">RNA-binding</keyword>
<dbReference type="SMART" id="SM01390">
    <property type="entry name" value="Ribosomal_S4"/>
    <property type="match status" value="1"/>
</dbReference>
<evidence type="ECO:0000313" key="9">
    <source>
        <dbReference type="EMBL" id="BBE41734.1"/>
    </source>
</evidence>
<evidence type="ECO:0000313" key="10">
    <source>
        <dbReference type="Proteomes" id="UP000509448"/>
    </source>
</evidence>
<evidence type="ECO:0000256" key="3">
    <source>
        <dbReference type="ARBA" id="ARBA00022884"/>
    </source>
</evidence>
<gene>
    <name evidence="6" type="primary">rps4</name>
    <name evidence="9" type="ORF">NAS2_0343</name>
</gene>
<dbReference type="InterPro" id="IPR005710">
    <property type="entry name" value="Ribosomal_uS4_euk/arc"/>
</dbReference>
<dbReference type="Gene3D" id="3.10.290.10">
    <property type="entry name" value="RNA-binding S4 domain"/>
    <property type="match status" value="1"/>
</dbReference>
<evidence type="ECO:0000256" key="1">
    <source>
        <dbReference type="ARBA" id="ARBA00007465"/>
    </source>
</evidence>
<comment type="function">
    <text evidence="6">With S5 and S12 plays an important role in translational accuracy.</text>
</comment>
<protein>
    <recommendedName>
        <fullName evidence="6">Small ribosomal subunit protein uS4</fullName>
    </recommendedName>
</protein>
<dbReference type="GO" id="GO:0019843">
    <property type="term" value="F:rRNA binding"/>
    <property type="evidence" value="ECO:0007669"/>
    <property type="project" value="UniProtKB-UniRule"/>
</dbReference>
<dbReference type="NCBIfam" id="TIGR01018">
    <property type="entry name" value="uS4_arch"/>
    <property type="match status" value="1"/>
</dbReference>
<keyword evidence="2 6" id="KW-0699">rRNA-binding</keyword>
<dbReference type="GO" id="GO:0042274">
    <property type="term" value="P:ribosomal small subunit biogenesis"/>
    <property type="evidence" value="ECO:0007669"/>
    <property type="project" value="TreeGrafter"/>
</dbReference>
<dbReference type="InterPro" id="IPR002942">
    <property type="entry name" value="S4_RNA-bd"/>
</dbReference>
<dbReference type="SMART" id="SM00363">
    <property type="entry name" value="S4"/>
    <property type="match status" value="1"/>
</dbReference>
<dbReference type="GO" id="GO:0015935">
    <property type="term" value="C:small ribosomal subunit"/>
    <property type="evidence" value="ECO:0007669"/>
    <property type="project" value="InterPro"/>
</dbReference>
<dbReference type="OrthoDB" id="10429at2157"/>
<dbReference type="InterPro" id="IPR022802">
    <property type="entry name" value="Ribosomal_uS4_arc"/>
</dbReference>
<feature type="domain" description="Small ribosomal subunit protein uS4 N-terminal" evidence="8">
    <location>
        <begin position="5"/>
        <end position="102"/>
    </location>
</feature>
<evidence type="ECO:0000259" key="7">
    <source>
        <dbReference type="SMART" id="SM00363"/>
    </source>
</evidence>
<name>A0A4P2VB44_9ARCH</name>
<dbReference type="EMBL" id="AP018732">
    <property type="protein sequence ID" value="BBE41734.1"/>
    <property type="molecule type" value="Genomic_DNA"/>
</dbReference>
<dbReference type="GeneID" id="55584161"/>
<accession>A0A4P2VB44</accession>
<dbReference type="NCBIfam" id="NF003139">
    <property type="entry name" value="PRK04051.1"/>
    <property type="match status" value="1"/>
</dbReference>
<proteinExistence type="inferred from homology"/>
<evidence type="ECO:0000256" key="4">
    <source>
        <dbReference type="ARBA" id="ARBA00022980"/>
    </source>
</evidence>
<comment type="similarity">
    <text evidence="1 6">Belongs to the universal ribosomal protein uS4 family.</text>
</comment>
<dbReference type="InterPro" id="IPR022801">
    <property type="entry name" value="Ribosomal_uS4"/>
</dbReference>
<dbReference type="KEGG" id="ccai:NAS2_0343"/>
<dbReference type="PROSITE" id="PS50889">
    <property type="entry name" value="S4"/>
    <property type="match status" value="1"/>
</dbReference>
<dbReference type="GO" id="GO:0003735">
    <property type="term" value="F:structural constituent of ribosome"/>
    <property type="evidence" value="ECO:0007669"/>
    <property type="project" value="InterPro"/>
</dbReference>
<dbReference type="AlphaFoldDB" id="A0A4P2VB44"/>
<evidence type="ECO:0000256" key="5">
    <source>
        <dbReference type="ARBA" id="ARBA00023274"/>
    </source>
</evidence>
<dbReference type="InterPro" id="IPR001912">
    <property type="entry name" value="Ribosomal_uS4_N"/>
</dbReference>
<sequence>MGDPKKPGKKFTSPKRPWDAERLQREIYLLGNYGLRNKRELWRTETLLSDMRAQARGLLAAPPEVRNRQEPMLLGRLTRLGLLKENSTLDDVLSLKVEDILERRLQTIVWRKNLAKTIHQARQLIIHGHVSINGRVVDRPGYLVSRDEEQSIYVEAAPAAATPDEVSA</sequence>
<keyword evidence="4 6" id="KW-0689">Ribosomal protein</keyword>
<dbReference type="GO" id="GO:0006412">
    <property type="term" value="P:translation"/>
    <property type="evidence" value="ECO:0007669"/>
    <property type="project" value="UniProtKB-UniRule"/>
</dbReference>
<dbReference type="HAMAP" id="MF_01306_A">
    <property type="entry name" value="Ribosomal_uS4_A"/>
    <property type="match status" value="1"/>
</dbReference>
<reference evidence="9 10" key="1">
    <citation type="journal article" date="2019" name="ISME J.">
        <title>Isolation and characterization of a thermophilic sulfur- and iron-reducing thaumarchaeote from a terrestrial acidic hot spring.</title>
        <authorList>
            <person name="Kato S."/>
            <person name="Itoh T."/>
            <person name="Yuki M."/>
            <person name="Nagamori M."/>
            <person name="Ohnishi M."/>
            <person name="Uematsu K."/>
            <person name="Suzuki K."/>
            <person name="Takashina T."/>
            <person name="Ohkuma M."/>
        </authorList>
    </citation>
    <scope>NUCLEOTIDE SEQUENCE [LARGE SCALE GENOMIC DNA]</scope>
    <source>
        <strain evidence="9 10">NAS-02</strain>
    </source>
</reference>
<comment type="subunit">
    <text evidence="6">Part of the 30S ribosomal subunit. Contacts protein S5. The interaction surface between S4 and S5 is involved in control of translational fidelity.</text>
</comment>
<dbReference type="SUPFAM" id="SSF55174">
    <property type="entry name" value="Alpha-L RNA-binding motif"/>
    <property type="match status" value="1"/>
</dbReference>
<evidence type="ECO:0000256" key="2">
    <source>
        <dbReference type="ARBA" id="ARBA00022730"/>
    </source>
</evidence>
<dbReference type="PANTHER" id="PTHR11831:SF5">
    <property type="entry name" value="40S RIBOSOMAL PROTEIN S9"/>
    <property type="match status" value="1"/>
</dbReference>
<keyword evidence="5 6" id="KW-0687">Ribonucleoprotein</keyword>
<organism evidence="9 10">
    <name type="scientific">Conexivisphaera calida</name>
    <dbReference type="NCBI Taxonomy" id="1874277"/>
    <lineage>
        <taxon>Archaea</taxon>
        <taxon>Nitrososphaerota</taxon>
        <taxon>Conexivisphaeria</taxon>
        <taxon>Conexivisphaerales</taxon>
        <taxon>Conexivisphaeraceae</taxon>
        <taxon>Conexivisphaera</taxon>
    </lineage>
</organism>
<dbReference type="CDD" id="cd00165">
    <property type="entry name" value="S4"/>
    <property type="match status" value="1"/>
</dbReference>
<dbReference type="InterPro" id="IPR036986">
    <property type="entry name" value="S4_RNA-bd_sf"/>
</dbReference>
<dbReference type="Pfam" id="PF01479">
    <property type="entry name" value="S4"/>
    <property type="match status" value="1"/>
</dbReference>
<feature type="domain" description="RNA-binding S4" evidence="7">
    <location>
        <begin position="103"/>
        <end position="163"/>
    </location>
</feature>
<dbReference type="RefSeq" id="WP_174448043.1">
    <property type="nucleotide sequence ID" value="NZ_AP018732.1"/>
</dbReference>